<reference evidence="5" key="1">
    <citation type="submission" date="2021-01" db="EMBL/GenBank/DDBJ databases">
        <authorList>
            <person name="Corre E."/>
            <person name="Pelletier E."/>
            <person name="Niang G."/>
            <person name="Scheremetjew M."/>
            <person name="Finn R."/>
            <person name="Kale V."/>
            <person name="Holt S."/>
            <person name="Cochrane G."/>
            <person name="Meng A."/>
            <person name="Brown T."/>
            <person name="Cohen L."/>
        </authorList>
    </citation>
    <scope>NUCLEOTIDE SEQUENCE</scope>
    <source>
        <strain evidence="5">CCMP1381</strain>
    </source>
</reference>
<dbReference type="CDD" id="cd05121">
    <property type="entry name" value="ABC1_ADCK3-like"/>
    <property type="match status" value="1"/>
</dbReference>
<dbReference type="PANTHER" id="PTHR10566">
    <property type="entry name" value="CHAPERONE-ACTIVITY OF BC1 COMPLEX CABC1 -RELATED"/>
    <property type="match status" value="1"/>
</dbReference>
<dbReference type="GO" id="GO:0004672">
    <property type="term" value="F:protein kinase activity"/>
    <property type="evidence" value="ECO:0007669"/>
    <property type="project" value="InterPro"/>
</dbReference>
<dbReference type="SMART" id="SM00220">
    <property type="entry name" value="S_TKc"/>
    <property type="match status" value="1"/>
</dbReference>
<dbReference type="PROSITE" id="PS50011">
    <property type="entry name" value="PROTEIN_KINASE_DOM"/>
    <property type="match status" value="1"/>
</dbReference>
<dbReference type="EMBL" id="HBGS01053504">
    <property type="protein sequence ID" value="CAD9472208.1"/>
    <property type="molecule type" value="Transcribed_RNA"/>
</dbReference>
<dbReference type="SUPFAM" id="SSF56112">
    <property type="entry name" value="Protein kinase-like (PK-like)"/>
    <property type="match status" value="1"/>
</dbReference>
<evidence type="ECO:0000256" key="3">
    <source>
        <dbReference type="SAM" id="SignalP"/>
    </source>
</evidence>
<evidence type="ECO:0000256" key="2">
    <source>
        <dbReference type="SAM" id="MobiDB-lite"/>
    </source>
</evidence>
<gene>
    <name evidence="5" type="ORF">DSPE1174_LOCUS27601</name>
</gene>
<feature type="signal peptide" evidence="3">
    <location>
        <begin position="1"/>
        <end position="26"/>
    </location>
</feature>
<comment type="similarity">
    <text evidence="1">Belongs to the protein kinase superfamily. ADCK protein kinase family.</text>
</comment>
<dbReference type="AlphaFoldDB" id="A0A7S2E4G0"/>
<keyword evidence="3" id="KW-0732">Signal</keyword>
<evidence type="ECO:0000313" key="5">
    <source>
        <dbReference type="EMBL" id="CAD9472208.1"/>
    </source>
</evidence>
<feature type="region of interest" description="Disordered" evidence="2">
    <location>
        <begin position="52"/>
        <end position="76"/>
    </location>
</feature>
<proteinExistence type="inferred from homology"/>
<feature type="chain" id="PRO_5030789520" description="Protein kinase domain-containing protein" evidence="3">
    <location>
        <begin position="27"/>
        <end position="760"/>
    </location>
</feature>
<feature type="domain" description="Protein kinase" evidence="4">
    <location>
        <begin position="262"/>
        <end position="607"/>
    </location>
</feature>
<feature type="compositionally biased region" description="Low complexity" evidence="2">
    <location>
        <begin position="52"/>
        <end position="62"/>
    </location>
</feature>
<evidence type="ECO:0000259" key="4">
    <source>
        <dbReference type="PROSITE" id="PS50011"/>
    </source>
</evidence>
<evidence type="ECO:0000256" key="1">
    <source>
        <dbReference type="ARBA" id="ARBA00009670"/>
    </source>
</evidence>
<accession>A0A7S2E4G0</accession>
<name>A0A7S2E4G0_9STRA</name>
<dbReference type="Pfam" id="PF03109">
    <property type="entry name" value="ABC1"/>
    <property type="match status" value="1"/>
</dbReference>
<dbReference type="InterPro" id="IPR011009">
    <property type="entry name" value="Kinase-like_dom_sf"/>
</dbReference>
<protein>
    <recommendedName>
        <fullName evidence="4">Protein kinase domain-containing protein</fullName>
    </recommendedName>
</protein>
<dbReference type="PANTHER" id="PTHR10566:SF128">
    <property type="entry name" value="UBIB DOMAIN CONTAINING KINASE"/>
    <property type="match status" value="1"/>
</dbReference>
<organism evidence="5">
    <name type="scientific">Octactis speculum</name>
    <dbReference type="NCBI Taxonomy" id="3111310"/>
    <lineage>
        <taxon>Eukaryota</taxon>
        <taxon>Sar</taxon>
        <taxon>Stramenopiles</taxon>
        <taxon>Ochrophyta</taxon>
        <taxon>Dictyochophyceae</taxon>
        <taxon>Dictyochales</taxon>
        <taxon>Dictyochaceae</taxon>
        <taxon>Octactis</taxon>
    </lineage>
</organism>
<dbReference type="InterPro" id="IPR004147">
    <property type="entry name" value="ABC1_dom"/>
</dbReference>
<sequence>MASSMRKITTQAIIVLELITFNPVSSLYCNTGLPVLPRSSLRSSASRFSRSTWRASTATPTSQDAKTAGVKSRNSDRLNRARLRLAEAQGRIPPGAADEVCDSIDADSSLDINSLINQDKSGAMSRIWEYNFTRVADASVPYDPEQAEQTLFRQPLRWLRRNVELFVPIAGFVVSVIMDIQSGKEVERRRLRAEQLQEIISGLGPAIIKGGQALASRPDLLPAEYLEELQRLQDRLPPFSRKQALALLEADLGVPFDSVFELVEEEPIAAASIGQVFKAKLVANGNLVAVKIQRPGCEEIIGLDLYIMRFYAKFLTQIAATFGRRIDLVSVIDDFGELIYREIDYKAEAANARRFAELYATIPDVFIPRIYPDLCTSKVLTMEWVEGVRLVEEGQLREMELDPQALVEVLVQCSLRQMLENGFFHADPHAGNLLATPEGKLCYLDFGMMSYLEGYQRYAIIEGVVHCVNRDFDALANLFKRLDFIPPEEDIAPIVVALENALPDVLNASVGELNFKNVIDKLGAVMYEYPFSLPPFYIAIIRCLGVLEGLAIQVDREFRILSESYPYIASRLLTDASPQLQAALRQLLFDGEKPRWERLEQLLEKASETRDYDVTGAVNLLIDYLVSEEGADIRRQIIADVVDSADGVNSEILDLLEQAVDGNSGPLQELQAGRPNESTPRIATAQRVVTALTNNGGTQSAQQSLDLAMPILQRLANEPVTQQAGLDVAATLAERAVSQTVRRLFSLPPAEYSNVPNGME</sequence>
<dbReference type="InterPro" id="IPR000719">
    <property type="entry name" value="Prot_kinase_dom"/>
</dbReference>
<dbReference type="InterPro" id="IPR050154">
    <property type="entry name" value="UbiB_kinase"/>
</dbReference>
<dbReference type="GO" id="GO:0005524">
    <property type="term" value="F:ATP binding"/>
    <property type="evidence" value="ECO:0007669"/>
    <property type="project" value="InterPro"/>
</dbReference>